<dbReference type="EMBL" id="BPVZ01000143">
    <property type="protein sequence ID" value="GKV40601.1"/>
    <property type="molecule type" value="Genomic_DNA"/>
</dbReference>
<dbReference type="Proteomes" id="UP001054252">
    <property type="component" value="Unassembled WGS sequence"/>
</dbReference>
<accession>A0AAV5LV93</accession>
<proteinExistence type="predicted"/>
<gene>
    <name evidence="2" type="ORF">SLEP1_g48221</name>
</gene>
<feature type="chain" id="PRO_5043663541" evidence="1">
    <location>
        <begin position="26"/>
        <end position="107"/>
    </location>
</feature>
<dbReference type="AlphaFoldDB" id="A0AAV5LV93"/>
<feature type="signal peptide" evidence="1">
    <location>
        <begin position="1"/>
        <end position="25"/>
    </location>
</feature>
<comment type="caution">
    <text evidence="2">The sequence shown here is derived from an EMBL/GenBank/DDBJ whole genome shotgun (WGS) entry which is preliminary data.</text>
</comment>
<name>A0AAV5LV93_9ROSI</name>
<organism evidence="2 3">
    <name type="scientific">Rubroshorea leprosula</name>
    <dbReference type="NCBI Taxonomy" id="152421"/>
    <lineage>
        <taxon>Eukaryota</taxon>
        <taxon>Viridiplantae</taxon>
        <taxon>Streptophyta</taxon>
        <taxon>Embryophyta</taxon>
        <taxon>Tracheophyta</taxon>
        <taxon>Spermatophyta</taxon>
        <taxon>Magnoliopsida</taxon>
        <taxon>eudicotyledons</taxon>
        <taxon>Gunneridae</taxon>
        <taxon>Pentapetalae</taxon>
        <taxon>rosids</taxon>
        <taxon>malvids</taxon>
        <taxon>Malvales</taxon>
        <taxon>Dipterocarpaceae</taxon>
        <taxon>Rubroshorea</taxon>
    </lineage>
</organism>
<keyword evidence="3" id="KW-1185">Reference proteome</keyword>
<protein>
    <submittedName>
        <fullName evidence="2">Uncharacterized protein</fullName>
    </submittedName>
</protein>
<keyword evidence="1" id="KW-0732">Signal</keyword>
<evidence type="ECO:0000313" key="3">
    <source>
        <dbReference type="Proteomes" id="UP001054252"/>
    </source>
</evidence>
<reference evidence="2 3" key="1">
    <citation type="journal article" date="2021" name="Commun. Biol.">
        <title>The genome of Shorea leprosula (Dipterocarpaceae) highlights the ecological relevance of drought in aseasonal tropical rainforests.</title>
        <authorList>
            <person name="Ng K.K.S."/>
            <person name="Kobayashi M.J."/>
            <person name="Fawcett J.A."/>
            <person name="Hatakeyama M."/>
            <person name="Paape T."/>
            <person name="Ng C.H."/>
            <person name="Ang C.C."/>
            <person name="Tnah L.H."/>
            <person name="Lee C.T."/>
            <person name="Nishiyama T."/>
            <person name="Sese J."/>
            <person name="O'Brien M.J."/>
            <person name="Copetti D."/>
            <person name="Mohd Noor M.I."/>
            <person name="Ong R.C."/>
            <person name="Putra M."/>
            <person name="Sireger I.Z."/>
            <person name="Indrioko S."/>
            <person name="Kosugi Y."/>
            <person name="Izuno A."/>
            <person name="Isagi Y."/>
            <person name="Lee S.L."/>
            <person name="Shimizu K.K."/>
        </authorList>
    </citation>
    <scope>NUCLEOTIDE SEQUENCE [LARGE SCALE GENOMIC DNA]</scope>
    <source>
        <strain evidence="2">214</strain>
    </source>
</reference>
<sequence length="107" mass="11378">MLGGFGCLPSSGSLTLVSILMAVESLRVVVVKGHEVSEVMRYQRIIEVKTRVPGHPPVLCNYSNTAVGHVCFAMRWPGEMYIGTLLIGLGYGADWAIVPAAASESSA</sequence>
<evidence type="ECO:0000256" key="1">
    <source>
        <dbReference type="SAM" id="SignalP"/>
    </source>
</evidence>
<evidence type="ECO:0000313" key="2">
    <source>
        <dbReference type="EMBL" id="GKV40601.1"/>
    </source>
</evidence>